<reference evidence="1 2" key="1">
    <citation type="submission" date="2019-06" db="EMBL/GenBank/DDBJ databases">
        <title>Sequencing the genomes of 1000 actinobacteria strains.</title>
        <authorList>
            <person name="Klenk H.-P."/>
        </authorList>
    </citation>
    <scope>NUCLEOTIDE SEQUENCE [LARGE SCALE GENOMIC DNA]</scope>
    <source>
        <strain evidence="1 2">DSM 45511</strain>
    </source>
</reference>
<dbReference type="Proteomes" id="UP000319818">
    <property type="component" value="Unassembled WGS sequence"/>
</dbReference>
<evidence type="ECO:0008006" key="3">
    <source>
        <dbReference type="Google" id="ProtNLM"/>
    </source>
</evidence>
<sequence length="129" mass="14185">MADTPLLLAGVRRRCLALPEVTEGRTHAAPTWFVRGRRSFVKFVDPDEHPQFDLPHVAIWAAAPPGARQELVAAAPDRFFAPRFGGRDWVGMRLDTGPDWDEVGEVVTDAYRQVAPKSLLARLGGPANS</sequence>
<evidence type="ECO:0000313" key="1">
    <source>
        <dbReference type="EMBL" id="TQM45444.1"/>
    </source>
</evidence>
<proteinExistence type="predicted"/>
<gene>
    <name evidence="1" type="ORF">FB388_2844</name>
</gene>
<name>A0A543GHB6_9PSEU</name>
<dbReference type="EMBL" id="VFPH01000001">
    <property type="protein sequence ID" value="TQM45444.1"/>
    <property type="molecule type" value="Genomic_DNA"/>
</dbReference>
<evidence type="ECO:0000313" key="2">
    <source>
        <dbReference type="Proteomes" id="UP000319818"/>
    </source>
</evidence>
<dbReference type="RefSeq" id="WP_142101038.1">
    <property type="nucleotide sequence ID" value="NZ_VFPH01000001.1"/>
</dbReference>
<dbReference type="Pfam" id="PF04237">
    <property type="entry name" value="YjbR"/>
    <property type="match status" value="1"/>
</dbReference>
<accession>A0A543GHB6</accession>
<dbReference type="OrthoDB" id="8479417at2"/>
<dbReference type="Gene3D" id="3.90.1150.30">
    <property type="match status" value="1"/>
</dbReference>
<protein>
    <recommendedName>
        <fullName evidence="3">YjbR protein</fullName>
    </recommendedName>
</protein>
<keyword evidence="2" id="KW-1185">Reference proteome</keyword>
<dbReference type="InterPro" id="IPR038056">
    <property type="entry name" value="YjbR-like_sf"/>
</dbReference>
<dbReference type="AlphaFoldDB" id="A0A543GHB6"/>
<dbReference type="InterPro" id="IPR058532">
    <property type="entry name" value="YjbR/MT2646/Rv2570-like"/>
</dbReference>
<comment type="caution">
    <text evidence="1">The sequence shown here is derived from an EMBL/GenBank/DDBJ whole genome shotgun (WGS) entry which is preliminary data.</text>
</comment>
<organism evidence="1 2">
    <name type="scientific">Pseudonocardia cypriaca</name>
    <dbReference type="NCBI Taxonomy" id="882449"/>
    <lineage>
        <taxon>Bacteria</taxon>
        <taxon>Bacillati</taxon>
        <taxon>Actinomycetota</taxon>
        <taxon>Actinomycetes</taxon>
        <taxon>Pseudonocardiales</taxon>
        <taxon>Pseudonocardiaceae</taxon>
        <taxon>Pseudonocardia</taxon>
    </lineage>
</organism>
<dbReference type="SUPFAM" id="SSF142906">
    <property type="entry name" value="YjbR-like"/>
    <property type="match status" value="1"/>
</dbReference>